<organism evidence="6 7">
    <name type="scientific">Orrella daihaiensis</name>
    <dbReference type="NCBI Taxonomy" id="2782176"/>
    <lineage>
        <taxon>Bacteria</taxon>
        <taxon>Pseudomonadati</taxon>
        <taxon>Pseudomonadota</taxon>
        <taxon>Betaproteobacteria</taxon>
        <taxon>Burkholderiales</taxon>
        <taxon>Alcaligenaceae</taxon>
        <taxon>Orrella</taxon>
    </lineage>
</organism>
<evidence type="ECO:0000313" key="6">
    <source>
        <dbReference type="EMBL" id="UOD51220.1"/>
    </source>
</evidence>
<dbReference type="InterPro" id="IPR000847">
    <property type="entry name" value="LysR_HTH_N"/>
</dbReference>
<gene>
    <name evidence="6" type="ORF">DHf2319_04830</name>
</gene>
<dbReference type="SUPFAM" id="SSF46785">
    <property type="entry name" value="Winged helix' DNA-binding domain"/>
    <property type="match status" value="1"/>
</dbReference>
<dbReference type="InterPro" id="IPR036388">
    <property type="entry name" value="WH-like_DNA-bd_sf"/>
</dbReference>
<keyword evidence="7" id="KW-1185">Reference proteome</keyword>
<proteinExistence type="inferred from homology"/>
<dbReference type="Proteomes" id="UP000831607">
    <property type="component" value="Chromosome"/>
</dbReference>
<evidence type="ECO:0000256" key="4">
    <source>
        <dbReference type="ARBA" id="ARBA00023163"/>
    </source>
</evidence>
<protein>
    <submittedName>
        <fullName evidence="6">LysR family transcriptional regulator</fullName>
    </submittedName>
</protein>
<sequence length="300" mass="32938">MDRFSQLEAFVASATLGSFSAVARAEGVTPALIARRVDALEARLGVRLFVRSTRKLALTSEGHALFAQAQEILRSLQETETRIGQGSAKPVGLLRITAPAGFGRRHVAPLMPALCEQHPGLEVSLDLSDDFVDLANDRFDCAIRIGELSDSSLIGIRLAENQRVVVASPAYLKTHGVPKHPAELSAHQCLPLSARSGQTRGWLFQVDGQAVWHSIEGQMACSDGSVLHQWCLDGHGLAWRSLWEVSHDIATGRLISVLDQYRAAPNGIFALMPQRRLTPLRVKVLVEWLKYHYGQSGYFD</sequence>
<dbReference type="Pfam" id="PF03466">
    <property type="entry name" value="LysR_substrate"/>
    <property type="match status" value="1"/>
</dbReference>
<dbReference type="EMBL" id="CP063982">
    <property type="protein sequence ID" value="UOD51220.1"/>
    <property type="molecule type" value="Genomic_DNA"/>
</dbReference>
<dbReference type="PROSITE" id="PS50931">
    <property type="entry name" value="HTH_LYSR"/>
    <property type="match status" value="1"/>
</dbReference>
<feature type="domain" description="HTH lysR-type" evidence="5">
    <location>
        <begin position="1"/>
        <end position="59"/>
    </location>
</feature>
<dbReference type="Pfam" id="PF00126">
    <property type="entry name" value="HTH_1"/>
    <property type="match status" value="1"/>
</dbReference>
<accession>A0ABY4AQ88</accession>
<dbReference type="InterPro" id="IPR036390">
    <property type="entry name" value="WH_DNA-bd_sf"/>
</dbReference>
<keyword evidence="2" id="KW-0805">Transcription regulation</keyword>
<dbReference type="CDD" id="cd08422">
    <property type="entry name" value="PBP2_CrgA_like"/>
    <property type="match status" value="1"/>
</dbReference>
<dbReference type="Gene3D" id="1.10.10.10">
    <property type="entry name" value="Winged helix-like DNA-binding domain superfamily/Winged helix DNA-binding domain"/>
    <property type="match status" value="1"/>
</dbReference>
<dbReference type="InterPro" id="IPR005119">
    <property type="entry name" value="LysR_subst-bd"/>
</dbReference>
<evidence type="ECO:0000256" key="2">
    <source>
        <dbReference type="ARBA" id="ARBA00023015"/>
    </source>
</evidence>
<reference evidence="6 7" key="1">
    <citation type="submission" date="2020-11" db="EMBL/GenBank/DDBJ databases">
        <title>Algicoccus daihaiensis sp.nov., isolated from Daihai Lake in Inner Mongolia.</title>
        <authorList>
            <person name="Kai J."/>
        </authorList>
    </citation>
    <scope>NUCLEOTIDE SEQUENCE [LARGE SCALE GENOMIC DNA]</scope>
    <source>
        <strain evidence="7">f23</strain>
    </source>
</reference>
<dbReference type="InterPro" id="IPR058163">
    <property type="entry name" value="LysR-type_TF_proteobact-type"/>
</dbReference>
<dbReference type="RefSeq" id="WP_243479686.1">
    <property type="nucleotide sequence ID" value="NZ_CP063982.1"/>
</dbReference>
<evidence type="ECO:0000259" key="5">
    <source>
        <dbReference type="PROSITE" id="PS50931"/>
    </source>
</evidence>
<comment type="similarity">
    <text evidence="1">Belongs to the LysR transcriptional regulatory family.</text>
</comment>
<dbReference type="PANTHER" id="PTHR30537">
    <property type="entry name" value="HTH-TYPE TRANSCRIPTIONAL REGULATOR"/>
    <property type="match status" value="1"/>
</dbReference>
<dbReference type="SUPFAM" id="SSF53850">
    <property type="entry name" value="Periplasmic binding protein-like II"/>
    <property type="match status" value="1"/>
</dbReference>
<dbReference type="PANTHER" id="PTHR30537:SF5">
    <property type="entry name" value="HTH-TYPE TRANSCRIPTIONAL ACTIVATOR TTDR-RELATED"/>
    <property type="match status" value="1"/>
</dbReference>
<name>A0ABY4AQ88_9BURK</name>
<keyword evidence="4" id="KW-0804">Transcription</keyword>
<keyword evidence="3" id="KW-0238">DNA-binding</keyword>
<evidence type="ECO:0000256" key="3">
    <source>
        <dbReference type="ARBA" id="ARBA00023125"/>
    </source>
</evidence>
<evidence type="ECO:0000313" key="7">
    <source>
        <dbReference type="Proteomes" id="UP000831607"/>
    </source>
</evidence>
<dbReference type="Gene3D" id="3.40.190.290">
    <property type="match status" value="1"/>
</dbReference>
<evidence type="ECO:0000256" key="1">
    <source>
        <dbReference type="ARBA" id="ARBA00009437"/>
    </source>
</evidence>